<dbReference type="Pfam" id="PF13177">
    <property type="entry name" value="DNA_pol3_delta2"/>
    <property type="match status" value="1"/>
</dbReference>
<proteinExistence type="predicted"/>
<dbReference type="InterPro" id="IPR050238">
    <property type="entry name" value="DNA_Rep/Repair_Clamp_Loader"/>
</dbReference>
<dbReference type="PANTHER" id="PTHR11669:SF8">
    <property type="entry name" value="DNA POLYMERASE III SUBUNIT DELTA"/>
    <property type="match status" value="1"/>
</dbReference>
<dbReference type="PANTHER" id="PTHR11669">
    <property type="entry name" value="REPLICATION FACTOR C / DNA POLYMERASE III GAMMA-TAU SUBUNIT"/>
    <property type="match status" value="1"/>
</dbReference>
<protein>
    <submittedName>
        <fullName evidence="1">DNA polymerase III subunit tau</fullName>
        <ecNumber evidence="1">2.7.7.7</ecNumber>
    </submittedName>
</protein>
<accession>A0A1V5ZHS8</accession>
<sequence>MGLKEWKGNYEAVKILQNELRKDKDSGTYFFYGRKGIDLKRIAIDFAKAIMCKEEEIDFCNKCRDCHNIEKNLHSDLHILTNDENLVKIDDIREIIEKATTTSYEGGKKVFIIDGIKKLRQDSANAMLKTIEEPSKNTFFLLLSNDLKVLPTILSRSIIVNFKTPGYKDLDVDEKIFSFFEGNIKDIESIKNIEYDFSKKENFENIGEKIKLYIETENISYKADMIKCIEDFCSKARFLDKLDRLKIAESIERTINKDRNILKEILYLFMLKYKKIEKMEELLKIKESISANVNLSTVVYSFFMNI</sequence>
<keyword evidence="1" id="KW-0548">Nucleotidyltransferase</keyword>
<dbReference type="EC" id="2.7.7.7" evidence="1"/>
<evidence type="ECO:0000313" key="1">
    <source>
        <dbReference type="EMBL" id="OQB39775.1"/>
    </source>
</evidence>
<organism evidence="1">
    <name type="scientific">candidate division CPR1 bacterium ADurb.Bin160</name>
    <dbReference type="NCBI Taxonomy" id="1852826"/>
    <lineage>
        <taxon>Bacteria</taxon>
        <taxon>candidate division CPR1</taxon>
    </lineage>
</organism>
<reference evidence="1" key="1">
    <citation type="submission" date="2017-02" db="EMBL/GenBank/DDBJ databases">
        <title>Delving into the versatile metabolic prowess of the omnipresent phylum Bacteroidetes.</title>
        <authorList>
            <person name="Nobu M.K."/>
            <person name="Mei R."/>
            <person name="Narihiro T."/>
            <person name="Kuroda K."/>
            <person name="Liu W.-T."/>
        </authorList>
    </citation>
    <scope>NUCLEOTIDE SEQUENCE</scope>
    <source>
        <strain evidence="1">ADurb.Bin160</strain>
    </source>
</reference>
<dbReference type="EMBL" id="MWDB01000076">
    <property type="protein sequence ID" value="OQB39775.1"/>
    <property type="molecule type" value="Genomic_DNA"/>
</dbReference>
<dbReference type="AlphaFoldDB" id="A0A1V5ZHS8"/>
<dbReference type="InterPro" id="IPR027417">
    <property type="entry name" value="P-loop_NTPase"/>
</dbReference>
<dbReference type="Gene3D" id="3.40.50.300">
    <property type="entry name" value="P-loop containing nucleotide triphosphate hydrolases"/>
    <property type="match status" value="1"/>
</dbReference>
<dbReference type="SUPFAM" id="SSF52540">
    <property type="entry name" value="P-loop containing nucleoside triphosphate hydrolases"/>
    <property type="match status" value="1"/>
</dbReference>
<comment type="caution">
    <text evidence="1">The sequence shown here is derived from an EMBL/GenBank/DDBJ whole genome shotgun (WGS) entry which is preliminary data.</text>
</comment>
<name>A0A1V5ZHS8_9BACT</name>
<keyword evidence="1" id="KW-0808">Transferase</keyword>
<dbReference type="GO" id="GO:0006261">
    <property type="term" value="P:DNA-templated DNA replication"/>
    <property type="evidence" value="ECO:0007669"/>
    <property type="project" value="TreeGrafter"/>
</dbReference>
<gene>
    <name evidence="1" type="primary">dnaX_2</name>
    <name evidence="1" type="ORF">BWY04_01525</name>
</gene>
<dbReference type="GO" id="GO:0003887">
    <property type="term" value="F:DNA-directed DNA polymerase activity"/>
    <property type="evidence" value="ECO:0007669"/>
    <property type="project" value="UniProtKB-EC"/>
</dbReference>
<dbReference type="Proteomes" id="UP000485621">
    <property type="component" value="Unassembled WGS sequence"/>
</dbReference>